<dbReference type="PANTHER" id="PTHR47628">
    <property type="match status" value="1"/>
</dbReference>
<protein>
    <submittedName>
        <fullName evidence="1">Urea ABC transporter substrate-binding protein</fullName>
    </submittedName>
</protein>
<dbReference type="Gene3D" id="3.40.50.2300">
    <property type="match status" value="2"/>
</dbReference>
<dbReference type="Pfam" id="PF13433">
    <property type="entry name" value="Peripla_BP_5"/>
    <property type="match status" value="1"/>
</dbReference>
<accession>A0A9D7K3C1</accession>
<reference evidence="1" key="1">
    <citation type="submission" date="2020-10" db="EMBL/GenBank/DDBJ databases">
        <title>Connecting structure to function with the recovery of over 1000 high-quality activated sludge metagenome-assembled genomes encoding full-length rRNA genes using long-read sequencing.</title>
        <authorList>
            <person name="Singleton C.M."/>
            <person name="Petriglieri F."/>
            <person name="Kristensen J.M."/>
            <person name="Kirkegaard R.H."/>
            <person name="Michaelsen T.Y."/>
            <person name="Andersen M.H."/>
            <person name="Karst S.M."/>
            <person name="Dueholm M.S."/>
            <person name="Nielsen P.H."/>
            <person name="Albertsen M."/>
        </authorList>
    </citation>
    <scope>NUCLEOTIDE SEQUENCE</scope>
    <source>
        <strain evidence="1">Hirt_18-Q3-R61-65_BATAC.395</strain>
    </source>
</reference>
<name>A0A9D7K3C1_9PROT</name>
<comment type="caution">
    <text evidence="1">The sequence shown here is derived from an EMBL/GenBank/DDBJ whole genome shotgun (WGS) entry which is preliminary data.</text>
</comment>
<gene>
    <name evidence="1" type="ORF">IPL58_12155</name>
</gene>
<evidence type="ECO:0000313" key="2">
    <source>
        <dbReference type="Proteomes" id="UP000886689"/>
    </source>
</evidence>
<dbReference type="InterPro" id="IPR017777">
    <property type="entry name" value="ABC_urea-bd_UrtA"/>
</dbReference>
<dbReference type="InterPro" id="IPR028082">
    <property type="entry name" value="Peripla_BP_I"/>
</dbReference>
<organism evidence="1 2">
    <name type="scientific">Candidatus Proximibacter danicus</name>
    <dbReference type="NCBI Taxonomy" id="2954365"/>
    <lineage>
        <taxon>Bacteria</taxon>
        <taxon>Pseudomonadati</taxon>
        <taxon>Pseudomonadota</taxon>
        <taxon>Betaproteobacteria</taxon>
        <taxon>Candidatus Proximibacter</taxon>
    </lineage>
</organism>
<dbReference type="CDD" id="cd06355">
    <property type="entry name" value="PBP1_FmdD-like"/>
    <property type="match status" value="1"/>
</dbReference>
<dbReference type="PANTHER" id="PTHR47628:SF1">
    <property type="entry name" value="ALIPHATIC AMIDASE EXPRESSION-REGULATING PROTEIN"/>
    <property type="match status" value="1"/>
</dbReference>
<dbReference type="Proteomes" id="UP000886689">
    <property type="component" value="Unassembled WGS sequence"/>
</dbReference>
<proteinExistence type="predicted"/>
<sequence length="413" mass="45209">MRLVISRKSLFLLLAIAALLGLGQWLSRSPAATPIRIGVLHSLTGTMSVSEAPLVDAVRLAVEEINASGGLLGRQVELVLADSRSDSTVAAAEAERLIVEEKVSALFACWTSACRKAVKPIVEKHRHLMFYPLQYEGMEASPNIIYTGSAPSQQIIPGTRWALDHFGKHVYLIGSDYIFPRTANRIIRDLVGVVGGKVLQERYVPLGADPSALITKDLRQQQPSVILNTLNGDSNKHFFRALHEAGLDRIPVMSFSVAEVELGAFISDAHPAHYATWSYFQSLPDDDNQRFVKAFQARFGKNRVTSDPIEAAYSGIRLWANAVREAASAAPEQVNPVIGRQTLPGPSGVVAVDASTRHLWKMVRIGKARADGQFDQIEASATTVRPAPFPAYRSIEAWRRLIAEFEAAAEPKP</sequence>
<dbReference type="EMBL" id="JADJUC010000013">
    <property type="protein sequence ID" value="MBK8524768.1"/>
    <property type="molecule type" value="Genomic_DNA"/>
</dbReference>
<dbReference type="AlphaFoldDB" id="A0A9D7K3C1"/>
<dbReference type="SUPFAM" id="SSF53822">
    <property type="entry name" value="Periplasmic binding protein-like I"/>
    <property type="match status" value="1"/>
</dbReference>
<evidence type="ECO:0000313" key="1">
    <source>
        <dbReference type="EMBL" id="MBK8524768.1"/>
    </source>
</evidence>